<accession>A0A8S3ST24</accession>
<feature type="transmembrane region" description="Helical" evidence="2">
    <location>
        <begin position="1146"/>
        <end position="1164"/>
    </location>
</feature>
<feature type="domain" description="Chitin-binding type-2" evidence="3">
    <location>
        <begin position="421"/>
        <end position="479"/>
    </location>
</feature>
<evidence type="ECO:0000256" key="2">
    <source>
        <dbReference type="SAM" id="Phobius"/>
    </source>
</evidence>
<organism evidence="4 5">
    <name type="scientific">Mytilus edulis</name>
    <name type="common">Blue mussel</name>
    <dbReference type="NCBI Taxonomy" id="6550"/>
    <lineage>
        <taxon>Eukaryota</taxon>
        <taxon>Metazoa</taxon>
        <taxon>Spiralia</taxon>
        <taxon>Lophotrochozoa</taxon>
        <taxon>Mollusca</taxon>
        <taxon>Bivalvia</taxon>
        <taxon>Autobranchia</taxon>
        <taxon>Pteriomorphia</taxon>
        <taxon>Mytilida</taxon>
        <taxon>Mytiloidea</taxon>
        <taxon>Mytilidae</taxon>
        <taxon>Mytilinae</taxon>
        <taxon>Mytilus</taxon>
    </lineage>
</organism>
<name>A0A8S3ST24_MYTED</name>
<comment type="caution">
    <text evidence="4">The sequence shown here is derived from an EMBL/GenBank/DDBJ whole genome shotgun (WGS) entry which is preliminary data.</text>
</comment>
<dbReference type="Pfam" id="PF07699">
    <property type="entry name" value="Ephrin_rec_like"/>
    <property type="match status" value="1"/>
</dbReference>
<dbReference type="PROSITE" id="PS50940">
    <property type="entry name" value="CHIT_BIND_II"/>
    <property type="match status" value="1"/>
</dbReference>
<dbReference type="SUPFAM" id="SSF57184">
    <property type="entry name" value="Growth factor receptor domain"/>
    <property type="match status" value="6"/>
</dbReference>
<dbReference type="InterPro" id="IPR002557">
    <property type="entry name" value="Chitin-bd_dom"/>
</dbReference>
<feature type="compositionally biased region" description="Low complexity" evidence="1">
    <location>
        <begin position="1533"/>
        <end position="1545"/>
    </location>
</feature>
<feature type="compositionally biased region" description="Basic and acidic residues" evidence="1">
    <location>
        <begin position="1587"/>
        <end position="1596"/>
    </location>
</feature>
<dbReference type="OrthoDB" id="439917at2759"/>
<dbReference type="GO" id="GO:0005576">
    <property type="term" value="C:extracellular region"/>
    <property type="evidence" value="ECO:0007669"/>
    <property type="project" value="InterPro"/>
</dbReference>
<dbReference type="PANTHER" id="PTHR47236:SF4">
    <property type="entry name" value="GENE 9195-RELATED"/>
    <property type="match status" value="1"/>
</dbReference>
<keyword evidence="5" id="KW-1185">Reference proteome</keyword>
<dbReference type="EMBL" id="CAJPWZ010001790">
    <property type="protein sequence ID" value="CAG2223568.1"/>
    <property type="molecule type" value="Genomic_DNA"/>
</dbReference>
<evidence type="ECO:0000313" key="4">
    <source>
        <dbReference type="EMBL" id="CAG2223568.1"/>
    </source>
</evidence>
<keyword evidence="2" id="KW-1133">Transmembrane helix</keyword>
<dbReference type="PANTHER" id="PTHR47236">
    <property type="entry name" value="GENE, 32742-RELATED-RELATED"/>
    <property type="match status" value="1"/>
</dbReference>
<gene>
    <name evidence="4" type="ORF">MEDL_36840</name>
</gene>
<dbReference type="Proteomes" id="UP000683360">
    <property type="component" value="Unassembled WGS sequence"/>
</dbReference>
<evidence type="ECO:0000313" key="5">
    <source>
        <dbReference type="Proteomes" id="UP000683360"/>
    </source>
</evidence>
<dbReference type="GO" id="GO:0008061">
    <property type="term" value="F:chitin binding"/>
    <property type="evidence" value="ECO:0007669"/>
    <property type="project" value="InterPro"/>
</dbReference>
<feature type="region of interest" description="Disordered" evidence="1">
    <location>
        <begin position="1529"/>
        <end position="1552"/>
    </location>
</feature>
<evidence type="ECO:0000256" key="1">
    <source>
        <dbReference type="SAM" id="MobiDB-lite"/>
    </source>
</evidence>
<sequence length="1604" mass="169089">MDGGLEIIKTKEYKCCLFRRNGFFHEMGQLIPFSDGASSCTTCPAGQACTVNGTVTDCPAGTYNAAGETTCTTCASGYYSDSAGSSSCTICTAGYDCSDPALTPTQCLAGTFSNPGDDGCTNCATAFSPVACASGETISCQACSAGFYCAANALPVPCATGTYSTVGLAACLPCPTGQSCNDPAEAPVNCGTGYYSPSGQATCIQCPSGKECDRNLDTLASCATGSYSLAGDDDCTTCPIGSFCPFPSVGPIKCPSGTHTGGVGSQTSCTDCPAGSYCTSTSAVTGTCTTGYYSLAKATACKPCPAGYSCATNNAAPVVCASGTYSNGLATSCTACDTGKACPSTTSDSGKYDCPLGTPIPCPNGQFMNRTGYDQCFDCPAGYYCTNAMEPLLCSKGYYCPGNTTADLSPCPRGTYNPILGYYCPTGQSIQNPPATICPAGHYCPEGSHAEIDCPSGTYQDQTGQGLCKECVAGSYCDSAGLSTPTGPCDGGYYCPEGQNVSAPAAYVCTPGHYCPIGSPVQTSCSSGTYQDQYGQPCPSGYYCPESTGHVWQSCPAGTFNPSTGLANETQCTQCTGGFYCDVKNLTVESGPCDAGYFCRSGSDDQQPSGLTAGDAGPCPVGHYCPQQTQDPIQCPAGTFNNETMLTAESSCQQCLPGYYCDIPGVDMSTPTGTHTGIGGICPEGHFCVAGSTLPTKCSPGTYRYCDPVEAAADLGVNSIGVITPSDCPKGYYCPVNTTTGMYCAGDALAVPTGTCAAGWYCSGGAYRDICPEGYYCEVGSSMPTPCGNGTYMNHTGASACYTCPAGYYCVNRDRADICTQGYYCPTGTGADLQPCPTGSFGNTTGLIQESECKYCEDPGLSAVQGDCDPGFLCYNAANTSQPTDGVTGESCPKGMYCDGGLSVGVNIATPNSMVAYLGTGDICPAGYECPSNSTYPAACSPGKYAPTDGEDQCLDCPAGNVSYVNGAGAVEDCLPCPGGYYCDQEAQTGPTGLCDAGYYCPANDTTISPTPSGFMCPVGYYCPQGSAEAIPCPPGEYQENVGQSTCIACPAGSYCTVDPVTSTPSLIDCPAYHYCPSGLCMCSTYTDPDTICDSTCLATTSPTVTSSLQADGSVAVTTTDPVSGNVTVNTIPNVYGPIKLLLERMIAFFGALVLLLVVAVIVWRPRNAGIYPMKHWKPQYRSLGAPPPVPKYLRYDDQHWPEHSEGITRNKTTTNFQLDIWTTSTPIFEEPTRFWLVDNCPEVQKVTMQRLMDDYRKDMEVLNQDLSLERNRQLSETDEFAAALKEFSPGHDGVKEAENSAEELASLKHDLEKKRKEEEAKLKKEQDGKGFQEDKDTEWGSDDVLQPVDLNQLNARTFVVYKFGSFVADLVASRCRHAPVTILLANKIPPSSELARNQLTKISSFSASSKLVSMLGEEEDKLKQSKSQGVAPLVDTSLGELSHKYSTTDTASSVPQPPMNFVTANMTGHALWQTFVNRQDPDQEPEQPVQPTDTQESLQDAYDNLCEDFTTINKELVELQDSSKALEELSAGSDGKSGKQQSSDTTEKMATYKERISKLEIQKKQTAEKIDECLKKMEQKTVSTIEPERYEDKIPKSGKKSKK</sequence>
<dbReference type="SMART" id="SM01411">
    <property type="entry name" value="Ephrin_rec_like"/>
    <property type="match status" value="16"/>
</dbReference>
<protein>
    <recommendedName>
        <fullName evidence="3">Chitin-binding type-2 domain-containing protein</fullName>
    </recommendedName>
</protein>
<dbReference type="InterPro" id="IPR011641">
    <property type="entry name" value="Tyr-kin_ephrin_A/B_rcpt-like"/>
</dbReference>
<feature type="region of interest" description="Disordered" evidence="1">
    <location>
        <begin position="1317"/>
        <end position="1343"/>
    </location>
</feature>
<dbReference type="Gene3D" id="2.10.50.10">
    <property type="entry name" value="Tumor Necrosis Factor Receptor, subunit A, domain 2"/>
    <property type="match status" value="4"/>
</dbReference>
<feature type="region of interest" description="Disordered" evidence="1">
    <location>
        <begin position="1578"/>
        <end position="1604"/>
    </location>
</feature>
<proteinExistence type="predicted"/>
<keyword evidence="2" id="KW-0812">Transmembrane</keyword>
<dbReference type="InterPro" id="IPR009030">
    <property type="entry name" value="Growth_fac_rcpt_cys_sf"/>
</dbReference>
<feature type="compositionally biased region" description="Basic and acidic residues" evidence="1">
    <location>
        <begin position="1317"/>
        <end position="1339"/>
    </location>
</feature>
<keyword evidence="2" id="KW-0472">Membrane</keyword>
<evidence type="ECO:0000259" key="3">
    <source>
        <dbReference type="PROSITE" id="PS50940"/>
    </source>
</evidence>
<reference evidence="4" key="1">
    <citation type="submission" date="2021-03" db="EMBL/GenBank/DDBJ databases">
        <authorList>
            <person name="Bekaert M."/>
        </authorList>
    </citation>
    <scope>NUCLEOTIDE SEQUENCE</scope>
</reference>